<dbReference type="InterPro" id="IPR033992">
    <property type="entry name" value="NKR-like_CTLD"/>
</dbReference>
<dbReference type="SMART" id="SM00034">
    <property type="entry name" value="CLECT"/>
    <property type="match status" value="1"/>
</dbReference>
<keyword evidence="5 7" id="KW-1133">Transmembrane helix</keyword>
<comment type="subcellular location">
    <subcellularLocation>
        <location evidence="1">Cell membrane</location>
        <topology evidence="1">Single-pass type II membrane protein</topology>
    </subcellularLocation>
</comment>
<evidence type="ECO:0000256" key="1">
    <source>
        <dbReference type="ARBA" id="ARBA00004401"/>
    </source>
</evidence>
<dbReference type="PROSITE" id="PS50041">
    <property type="entry name" value="C_TYPE_LECTIN_2"/>
    <property type="match status" value="1"/>
</dbReference>
<dbReference type="RefSeq" id="XP_012981476.1">
    <property type="nucleotide sequence ID" value="XM_013126022.3"/>
</dbReference>
<dbReference type="InterPro" id="IPR016187">
    <property type="entry name" value="CTDL_fold"/>
</dbReference>
<accession>A0A1U8CPM7</accession>
<protein>
    <submittedName>
        <fullName evidence="10">C-type lectin domain family 2 member D11</fullName>
    </submittedName>
</protein>
<evidence type="ECO:0000259" key="8">
    <source>
        <dbReference type="PROSITE" id="PS50041"/>
    </source>
</evidence>
<dbReference type="KEGG" id="maua:101830303"/>
<feature type="transmembrane region" description="Helical" evidence="7">
    <location>
        <begin position="49"/>
        <end position="70"/>
    </location>
</feature>
<reference evidence="10" key="1">
    <citation type="submission" date="2025-08" db="UniProtKB">
        <authorList>
            <consortium name="RefSeq"/>
        </authorList>
    </citation>
    <scope>IDENTIFICATION</scope>
    <source>
        <tissue evidence="10">Liver</tissue>
    </source>
</reference>
<dbReference type="Pfam" id="PF00059">
    <property type="entry name" value="Lectin_C"/>
    <property type="match status" value="1"/>
</dbReference>
<dbReference type="AlphaFoldDB" id="A0A1U8CPM7"/>
<name>A0A1U8CPM7_MESAU</name>
<dbReference type="OrthoDB" id="9906043at2759"/>
<dbReference type="PANTHER" id="PTHR45710:SF35">
    <property type="entry name" value="C-TYPE LECTIN DOMAIN FAMILY 2 MEMBER D"/>
    <property type="match status" value="1"/>
</dbReference>
<evidence type="ECO:0000256" key="5">
    <source>
        <dbReference type="ARBA" id="ARBA00022989"/>
    </source>
</evidence>
<evidence type="ECO:0000256" key="7">
    <source>
        <dbReference type="SAM" id="Phobius"/>
    </source>
</evidence>
<keyword evidence="2 7" id="KW-0812">Transmembrane</keyword>
<evidence type="ECO:0000313" key="10">
    <source>
        <dbReference type="RefSeq" id="XP_012981476.1"/>
    </source>
</evidence>
<dbReference type="Proteomes" id="UP000886700">
    <property type="component" value="Unplaced"/>
</dbReference>
<dbReference type="InterPro" id="IPR016186">
    <property type="entry name" value="C-type_lectin-like/link_sf"/>
</dbReference>
<feature type="domain" description="C-type lectin" evidence="8">
    <location>
        <begin position="92"/>
        <end position="193"/>
    </location>
</feature>
<organism evidence="9 10">
    <name type="scientific">Mesocricetus auratus</name>
    <name type="common">Golden hamster</name>
    <dbReference type="NCBI Taxonomy" id="10036"/>
    <lineage>
        <taxon>Eukaryota</taxon>
        <taxon>Metazoa</taxon>
        <taxon>Chordata</taxon>
        <taxon>Craniata</taxon>
        <taxon>Vertebrata</taxon>
        <taxon>Euteleostomi</taxon>
        <taxon>Mammalia</taxon>
        <taxon>Eutheria</taxon>
        <taxon>Euarchontoglires</taxon>
        <taxon>Glires</taxon>
        <taxon>Rodentia</taxon>
        <taxon>Myomorpha</taxon>
        <taxon>Muroidea</taxon>
        <taxon>Cricetidae</taxon>
        <taxon>Cricetinae</taxon>
        <taxon>Mesocricetus</taxon>
    </lineage>
</organism>
<dbReference type="InterPro" id="IPR050828">
    <property type="entry name" value="C-type_lectin/matrix_domain"/>
</dbReference>
<dbReference type="SUPFAM" id="SSF56436">
    <property type="entry name" value="C-type lectin-like"/>
    <property type="match status" value="1"/>
</dbReference>
<sequence>MSAAEPAETFVSILGTTPRLQEGEMGKKFQGKCLRFVCTESPVKLYCCYAVIMALTVAVIVLSVALSLPARSPEQTSMKNTYAYCPRNWIGFGSRCFYFSENTNNWTTSQTFCKEQEAQLVHFDSWEDLNFLRRYKGTSDYWIGLKRESSEHPWMWTDNTEYNNLTHIQGVGDYAYLNKNGISSARVYADRRWICSKPSNYTLQCQIPLSSF</sequence>
<dbReference type="GeneID" id="101830303"/>
<proteinExistence type="predicted"/>
<evidence type="ECO:0000256" key="3">
    <source>
        <dbReference type="ARBA" id="ARBA00022734"/>
    </source>
</evidence>
<evidence type="ECO:0000256" key="6">
    <source>
        <dbReference type="ARBA" id="ARBA00023136"/>
    </source>
</evidence>
<keyword evidence="4" id="KW-0735">Signal-anchor</keyword>
<dbReference type="GO" id="GO:0046703">
    <property type="term" value="F:natural killer cell lectin-like receptor binding"/>
    <property type="evidence" value="ECO:0007669"/>
    <property type="project" value="TreeGrafter"/>
</dbReference>
<keyword evidence="9" id="KW-1185">Reference proteome</keyword>
<dbReference type="GO" id="GO:0009897">
    <property type="term" value="C:external side of plasma membrane"/>
    <property type="evidence" value="ECO:0007669"/>
    <property type="project" value="TreeGrafter"/>
</dbReference>
<dbReference type="eggNOG" id="KOG4297">
    <property type="taxonomic scope" value="Eukaryota"/>
</dbReference>
<dbReference type="InterPro" id="IPR001304">
    <property type="entry name" value="C-type_lectin-like"/>
</dbReference>
<keyword evidence="6 7" id="KW-0472">Membrane</keyword>
<evidence type="ECO:0000256" key="4">
    <source>
        <dbReference type="ARBA" id="ARBA00022968"/>
    </source>
</evidence>
<dbReference type="Gene3D" id="3.10.100.10">
    <property type="entry name" value="Mannose-Binding Protein A, subunit A"/>
    <property type="match status" value="1"/>
</dbReference>
<evidence type="ECO:0000256" key="2">
    <source>
        <dbReference type="ARBA" id="ARBA00022692"/>
    </source>
</evidence>
<dbReference type="GO" id="GO:0030246">
    <property type="term" value="F:carbohydrate binding"/>
    <property type="evidence" value="ECO:0007669"/>
    <property type="project" value="UniProtKB-KW"/>
</dbReference>
<dbReference type="CDD" id="cd03593">
    <property type="entry name" value="CLECT_NK_receptors_like"/>
    <property type="match status" value="1"/>
</dbReference>
<keyword evidence="3" id="KW-0430">Lectin</keyword>
<evidence type="ECO:0000313" key="9">
    <source>
        <dbReference type="Proteomes" id="UP000886700"/>
    </source>
</evidence>
<dbReference type="STRING" id="10036.ENSMAUP00000002746"/>
<gene>
    <name evidence="10" type="primary">LOC101830303</name>
</gene>
<dbReference type="PANTHER" id="PTHR45710">
    <property type="entry name" value="C-TYPE LECTIN DOMAIN-CONTAINING PROTEIN 180"/>
    <property type="match status" value="1"/>
</dbReference>